<sequence>MDTSEEYVTVSGPGDDDEAVDFSGGLRTRLSWDVGQKQLVLKLRQSMENPRRLEIKYKGELNTSSGSHVHAGHVRKSFYTHSPISMQRVLEAAAARQSGGRPSDPGVDPDRLFPAGVNALLVKDWVLSPGLTFGSEQQRKVQYALTLRKAPQFIRHSQKFDCWLSGKAVARVDPRTTQVGGTASARVKLLRYNLTDKQDLSLSVGVDSSGGMGRAWQVTPYLRASENSLGVKLQRGRASLFYDI</sequence>
<proteinExistence type="predicted"/>
<name>A0A7R9VZU6_9CHLO</name>
<protein>
    <submittedName>
        <fullName evidence="1">Uncharacterized protein</fullName>
    </submittedName>
</protein>
<accession>A0A7R9VZU6</accession>
<gene>
    <name evidence="1" type="ORF">CEUR00632_LOCUS20662</name>
</gene>
<organism evidence="1">
    <name type="scientific">Chlamydomonas euryale</name>
    <dbReference type="NCBI Taxonomy" id="1486919"/>
    <lineage>
        <taxon>Eukaryota</taxon>
        <taxon>Viridiplantae</taxon>
        <taxon>Chlorophyta</taxon>
        <taxon>core chlorophytes</taxon>
        <taxon>Chlorophyceae</taxon>
        <taxon>CS clade</taxon>
        <taxon>Chlamydomonadales</taxon>
        <taxon>Chlamydomonadaceae</taxon>
        <taxon>Chlamydomonas</taxon>
    </lineage>
</organism>
<dbReference type="EMBL" id="HBEC01044336">
    <property type="protein sequence ID" value="CAD8310382.1"/>
    <property type="molecule type" value="Transcribed_RNA"/>
</dbReference>
<dbReference type="AlphaFoldDB" id="A0A7R9VZU6"/>
<reference evidence="1" key="1">
    <citation type="submission" date="2021-01" db="EMBL/GenBank/DDBJ databases">
        <authorList>
            <person name="Corre E."/>
            <person name="Pelletier E."/>
            <person name="Niang G."/>
            <person name="Scheremetjew M."/>
            <person name="Finn R."/>
            <person name="Kale V."/>
            <person name="Holt S."/>
            <person name="Cochrane G."/>
            <person name="Meng A."/>
            <person name="Brown T."/>
            <person name="Cohen L."/>
        </authorList>
    </citation>
    <scope>NUCLEOTIDE SEQUENCE</scope>
    <source>
        <strain evidence="1">CCMP219</strain>
    </source>
</reference>
<evidence type="ECO:0000313" key="1">
    <source>
        <dbReference type="EMBL" id="CAD8310382.1"/>
    </source>
</evidence>